<dbReference type="EMBL" id="CP118720">
    <property type="protein sequence ID" value="WEA47236.1"/>
    <property type="molecule type" value="Genomic_DNA"/>
</dbReference>
<keyword evidence="1" id="KW-0614">Plasmid</keyword>
<dbReference type="SUPFAM" id="SSF47598">
    <property type="entry name" value="Ribbon-helix-helix"/>
    <property type="match status" value="1"/>
</dbReference>
<protein>
    <recommendedName>
        <fullName evidence="3">C2H2-type domain-containing protein</fullName>
    </recommendedName>
</protein>
<proteinExistence type="predicted"/>
<sequence length="158" mass="18585">MGKLDKYARQSKPKEKSKVLPIRLPENIYEQFRQRCVELGLSMSEAGYLLIKEELEDNLYMSNTNEVAVTTEQLQNPIHHVNTLYTKNNTGKSSSFSTRWTSNHYEIENELPCPLCQQWYSKANFSRHAKNHHTTTKELLESNENLVYEMIDKRKQNM</sequence>
<evidence type="ECO:0000313" key="1">
    <source>
        <dbReference type="EMBL" id="WEA47236.1"/>
    </source>
</evidence>
<geneLocation type="plasmid" evidence="1 2">
    <name>pG5MAi6_2</name>
</geneLocation>
<organism evidence="1 2">
    <name type="scientific">Priestia aryabhattai</name>
    <name type="common">Bacillus aryabhattai</name>
    <dbReference type="NCBI Taxonomy" id="412384"/>
    <lineage>
        <taxon>Bacteria</taxon>
        <taxon>Bacillati</taxon>
        <taxon>Bacillota</taxon>
        <taxon>Bacilli</taxon>
        <taxon>Bacillales</taxon>
        <taxon>Bacillaceae</taxon>
        <taxon>Priestia</taxon>
    </lineage>
</organism>
<dbReference type="Gene3D" id="1.10.1220.10">
    <property type="entry name" value="Met repressor-like"/>
    <property type="match status" value="1"/>
</dbReference>
<dbReference type="AlphaFoldDB" id="A0ABD7X4K0"/>
<reference evidence="1 2" key="1">
    <citation type="submission" date="2023-02" db="EMBL/GenBank/DDBJ databases">
        <title>Complete genome sequence of Priestia aryabhattai G5MAi6, a methanol-tolerant strain isolated from tap water in Hong Kong.</title>
        <authorList>
            <person name="Leung K.M."/>
            <person name="Lai G.K.K."/>
            <person name="Griffin S.D.J."/>
        </authorList>
    </citation>
    <scope>NUCLEOTIDE SEQUENCE [LARGE SCALE GENOMIC DNA]</scope>
    <source>
        <strain evidence="1 2">G5MAi6</strain>
        <plasmid evidence="1 2">pG5MAi6_2</plasmid>
    </source>
</reference>
<evidence type="ECO:0000313" key="2">
    <source>
        <dbReference type="Proteomes" id="UP001220217"/>
    </source>
</evidence>
<gene>
    <name evidence="1" type="ORF">PWO00_28210</name>
</gene>
<dbReference type="InterPro" id="IPR013321">
    <property type="entry name" value="Arc_rbn_hlx_hlx"/>
</dbReference>
<dbReference type="Proteomes" id="UP001220217">
    <property type="component" value="Plasmid pG5MAi6_2"/>
</dbReference>
<evidence type="ECO:0008006" key="3">
    <source>
        <dbReference type="Google" id="ProtNLM"/>
    </source>
</evidence>
<dbReference type="RefSeq" id="WP_275037739.1">
    <property type="nucleotide sequence ID" value="NZ_CP118720.1"/>
</dbReference>
<name>A0ABD7X4K0_PRIAR</name>
<dbReference type="InterPro" id="IPR010985">
    <property type="entry name" value="Ribbon_hlx_hlx"/>
</dbReference>
<accession>A0ABD7X4K0</accession>